<comment type="caution">
    <text evidence="3">The sequence shown here is derived from an EMBL/GenBank/DDBJ whole genome shotgun (WGS) entry which is preliminary data.</text>
</comment>
<proteinExistence type="inferred from homology"/>
<keyword evidence="4" id="KW-1185">Reference proteome</keyword>
<dbReference type="RefSeq" id="WP_382358801.1">
    <property type="nucleotide sequence ID" value="NZ_JBHTGR010000018.1"/>
</dbReference>
<evidence type="ECO:0000313" key="3">
    <source>
        <dbReference type="EMBL" id="MFC7747281.1"/>
    </source>
</evidence>
<organism evidence="3 4">
    <name type="scientific">Lentibacillus kimchii</name>
    <dbReference type="NCBI Taxonomy" id="1542911"/>
    <lineage>
        <taxon>Bacteria</taxon>
        <taxon>Bacillati</taxon>
        <taxon>Bacillota</taxon>
        <taxon>Bacilli</taxon>
        <taxon>Bacillales</taxon>
        <taxon>Bacillaceae</taxon>
        <taxon>Lentibacillus</taxon>
    </lineage>
</organism>
<accession>A0ABW2UW47</accession>
<dbReference type="EMBL" id="JBHTGR010000018">
    <property type="protein sequence ID" value="MFC7747281.1"/>
    <property type="molecule type" value="Genomic_DNA"/>
</dbReference>
<evidence type="ECO:0000256" key="1">
    <source>
        <dbReference type="ARBA" id="ARBA00007521"/>
    </source>
</evidence>
<name>A0ABW2UW47_9BACI</name>
<dbReference type="SUPFAM" id="SSF50118">
    <property type="entry name" value="Cell growth inhibitor/plasmid maintenance toxic component"/>
    <property type="match status" value="1"/>
</dbReference>
<comment type="similarity">
    <text evidence="1">Belongs to the PemK/MazF family.</text>
</comment>
<evidence type="ECO:0000256" key="2">
    <source>
        <dbReference type="ARBA" id="ARBA00022649"/>
    </source>
</evidence>
<dbReference type="PANTHER" id="PTHR33988">
    <property type="entry name" value="ENDORIBONUCLEASE MAZF-RELATED"/>
    <property type="match status" value="1"/>
</dbReference>
<dbReference type="Gene3D" id="2.30.30.110">
    <property type="match status" value="1"/>
</dbReference>
<reference evidence="4" key="1">
    <citation type="journal article" date="2019" name="Int. J. Syst. Evol. Microbiol.">
        <title>The Global Catalogue of Microorganisms (GCM) 10K type strain sequencing project: providing services to taxonomists for standard genome sequencing and annotation.</title>
        <authorList>
            <consortium name="The Broad Institute Genomics Platform"/>
            <consortium name="The Broad Institute Genome Sequencing Center for Infectious Disease"/>
            <person name="Wu L."/>
            <person name="Ma J."/>
        </authorList>
    </citation>
    <scope>NUCLEOTIDE SEQUENCE [LARGE SCALE GENOMIC DNA]</scope>
    <source>
        <strain evidence="4">JCM 30234</strain>
    </source>
</reference>
<dbReference type="Proteomes" id="UP001596620">
    <property type="component" value="Unassembled WGS sequence"/>
</dbReference>
<keyword evidence="2" id="KW-1277">Toxin-antitoxin system</keyword>
<gene>
    <name evidence="3" type="ORF">ACFQU8_08535</name>
</gene>
<sequence length="112" mass="12585">MVNQFDIVIVNLDPTKGREKGKNRPCVIISNNLVNANSSFVWALPITSRESKYVTDIPLKTKYHHVQGIIDSVQIRALDINARGYKVVDQLQPGIQSLIMESIEAHTEIIKS</sequence>
<evidence type="ECO:0000313" key="4">
    <source>
        <dbReference type="Proteomes" id="UP001596620"/>
    </source>
</evidence>
<protein>
    <submittedName>
        <fullName evidence="3">Type II toxin-antitoxin system PemK/MazF family toxin</fullName>
    </submittedName>
</protein>
<dbReference type="Pfam" id="PF02452">
    <property type="entry name" value="PemK_toxin"/>
    <property type="match status" value="1"/>
</dbReference>
<dbReference type="InterPro" id="IPR011067">
    <property type="entry name" value="Plasmid_toxin/cell-grow_inhib"/>
</dbReference>
<dbReference type="InterPro" id="IPR003477">
    <property type="entry name" value="PemK-like"/>
</dbReference>